<name>A0A8J5W0W8_ZIZPA</name>
<feature type="region of interest" description="Disordered" evidence="1">
    <location>
        <begin position="1"/>
        <end position="30"/>
    </location>
</feature>
<evidence type="ECO:0000313" key="2">
    <source>
        <dbReference type="EMBL" id="KAG8083161.1"/>
    </source>
</evidence>
<feature type="compositionally biased region" description="Basic and acidic residues" evidence="1">
    <location>
        <begin position="19"/>
        <end position="30"/>
    </location>
</feature>
<comment type="caution">
    <text evidence="2">The sequence shown here is derived from an EMBL/GenBank/DDBJ whole genome shotgun (WGS) entry which is preliminary data.</text>
</comment>
<dbReference type="EMBL" id="JAAALK010000086">
    <property type="protein sequence ID" value="KAG8083161.1"/>
    <property type="molecule type" value="Genomic_DNA"/>
</dbReference>
<reference evidence="2" key="1">
    <citation type="journal article" date="2021" name="bioRxiv">
        <title>Whole Genome Assembly and Annotation of Northern Wild Rice, Zizania palustris L., Supports a Whole Genome Duplication in the Zizania Genus.</title>
        <authorList>
            <person name="Haas M."/>
            <person name="Kono T."/>
            <person name="Macchietto M."/>
            <person name="Millas R."/>
            <person name="McGilp L."/>
            <person name="Shao M."/>
            <person name="Duquette J."/>
            <person name="Hirsch C.N."/>
            <person name="Kimball J."/>
        </authorList>
    </citation>
    <scope>NUCLEOTIDE SEQUENCE</scope>
    <source>
        <tissue evidence="2">Fresh leaf tissue</tissue>
    </source>
</reference>
<evidence type="ECO:0000256" key="1">
    <source>
        <dbReference type="SAM" id="MobiDB-lite"/>
    </source>
</evidence>
<evidence type="ECO:0000313" key="3">
    <source>
        <dbReference type="Proteomes" id="UP000729402"/>
    </source>
</evidence>
<reference evidence="2" key="2">
    <citation type="submission" date="2021-02" db="EMBL/GenBank/DDBJ databases">
        <authorList>
            <person name="Kimball J.A."/>
            <person name="Haas M.W."/>
            <person name="Macchietto M."/>
            <person name="Kono T."/>
            <person name="Duquette J."/>
            <person name="Shao M."/>
        </authorList>
    </citation>
    <scope>NUCLEOTIDE SEQUENCE</scope>
    <source>
        <tissue evidence="2">Fresh leaf tissue</tissue>
    </source>
</reference>
<dbReference type="Proteomes" id="UP000729402">
    <property type="component" value="Unassembled WGS sequence"/>
</dbReference>
<proteinExistence type="predicted"/>
<protein>
    <submittedName>
        <fullName evidence="2">Uncharacterized protein</fullName>
    </submittedName>
</protein>
<accession>A0A8J5W0W8</accession>
<keyword evidence="3" id="KW-1185">Reference proteome</keyword>
<dbReference type="AlphaFoldDB" id="A0A8J5W0W8"/>
<sequence length="85" mass="9617">MLDLDTDGVGITPWPVAKQTDRSKQTDRDIGNAGRMLDSAAQLARDATRRKLARRHRAGTAWRWRAMRLRVFSWKASRPARDGAA</sequence>
<gene>
    <name evidence="2" type="ORF">GUJ93_ZPchr0014g47380</name>
</gene>
<organism evidence="2 3">
    <name type="scientific">Zizania palustris</name>
    <name type="common">Northern wild rice</name>
    <dbReference type="NCBI Taxonomy" id="103762"/>
    <lineage>
        <taxon>Eukaryota</taxon>
        <taxon>Viridiplantae</taxon>
        <taxon>Streptophyta</taxon>
        <taxon>Embryophyta</taxon>
        <taxon>Tracheophyta</taxon>
        <taxon>Spermatophyta</taxon>
        <taxon>Magnoliopsida</taxon>
        <taxon>Liliopsida</taxon>
        <taxon>Poales</taxon>
        <taxon>Poaceae</taxon>
        <taxon>BOP clade</taxon>
        <taxon>Oryzoideae</taxon>
        <taxon>Oryzeae</taxon>
        <taxon>Zizaniinae</taxon>
        <taxon>Zizania</taxon>
    </lineage>
</organism>